<sequence length="441" mass="50260">MDRKNKNLYYLKVFMSSVNFIILVFLSAIVLKTTVNIKDQSMARNFLENIPHIPREPVQSTIIVFIAFFSLLVIIEARKKIYTKHWLSVLVYLLEIFLCLTIIQYVYISYNGIILLVIADIVTSIKEKYNRLTFLVVMSVIYIFADYNLVSGQIPMISLQEYLDIYPSGISTFLMGIKNVLAAVNIIAFVMYMIILMQNQMKENARIELLNLQLRTANEKLKDMNAQLKDYAVMQEKMGEAKERNRVAREIHDTLGHTMTGLSAGIDACIAMIDHSVEQTKKQLSVISEVARQGIKDIRRSVNKLRPDALEHLTLEDALFKMIQDTMAVSNVNISLISSVEKLKFNSDEEDIIYRVVQEGITNAVRHGAATKISIYITKKEKWLTLLIQDNGKGCEKIETGFGLIHIEERIGLLHGTVAYDGSDGFTITAKIPIRWGENYD</sequence>
<dbReference type="InterPro" id="IPR011712">
    <property type="entry name" value="Sig_transdc_His_kin_sub3_dim/P"/>
</dbReference>
<evidence type="ECO:0000259" key="12">
    <source>
        <dbReference type="Pfam" id="PF07730"/>
    </source>
</evidence>
<dbReference type="InterPro" id="IPR050482">
    <property type="entry name" value="Sensor_HK_TwoCompSys"/>
</dbReference>
<dbReference type="SUPFAM" id="SSF55874">
    <property type="entry name" value="ATPase domain of HSP90 chaperone/DNA topoisomerase II/histidine kinase"/>
    <property type="match status" value="1"/>
</dbReference>
<dbReference type="GO" id="GO:0005524">
    <property type="term" value="F:ATP binding"/>
    <property type="evidence" value="ECO:0007669"/>
    <property type="project" value="UniProtKB-KW"/>
</dbReference>
<proteinExistence type="predicted"/>
<feature type="domain" description="Signal transduction histidine kinase subgroup 3 dimerisation and phosphoacceptor" evidence="12">
    <location>
        <begin position="243"/>
        <end position="310"/>
    </location>
</feature>
<feature type="transmembrane region" description="Helical" evidence="10">
    <location>
        <begin position="9"/>
        <end position="31"/>
    </location>
</feature>
<keyword evidence="9" id="KW-0175">Coiled coil</keyword>
<feature type="transmembrane region" description="Helical" evidence="10">
    <location>
        <begin position="57"/>
        <end position="74"/>
    </location>
</feature>
<evidence type="ECO:0000256" key="9">
    <source>
        <dbReference type="SAM" id="Coils"/>
    </source>
</evidence>
<dbReference type="InterPro" id="IPR036890">
    <property type="entry name" value="HATPase_C_sf"/>
</dbReference>
<keyword evidence="4 13" id="KW-0808">Transferase</keyword>
<evidence type="ECO:0000256" key="7">
    <source>
        <dbReference type="ARBA" id="ARBA00022840"/>
    </source>
</evidence>
<dbReference type="Gene3D" id="1.20.5.1930">
    <property type="match status" value="1"/>
</dbReference>
<reference evidence="13" key="1">
    <citation type="submission" date="2019-11" db="EMBL/GenBank/DDBJ databases">
        <authorList>
            <person name="Feng L."/>
        </authorList>
    </citation>
    <scope>NUCLEOTIDE SEQUENCE</scope>
    <source>
        <strain evidence="13">AcaccaeLFYP115</strain>
    </source>
</reference>
<dbReference type="InterPro" id="IPR003594">
    <property type="entry name" value="HATPase_dom"/>
</dbReference>
<dbReference type="GO" id="GO:0046983">
    <property type="term" value="F:protein dimerization activity"/>
    <property type="evidence" value="ECO:0007669"/>
    <property type="project" value="InterPro"/>
</dbReference>
<organism evidence="13">
    <name type="scientific">Anaerostipes caccae</name>
    <dbReference type="NCBI Taxonomy" id="105841"/>
    <lineage>
        <taxon>Bacteria</taxon>
        <taxon>Bacillati</taxon>
        <taxon>Bacillota</taxon>
        <taxon>Clostridia</taxon>
        <taxon>Lachnospirales</taxon>
        <taxon>Lachnospiraceae</taxon>
        <taxon>Anaerostipes</taxon>
    </lineage>
</organism>
<dbReference type="EMBL" id="CACRSQ010000006">
    <property type="protein sequence ID" value="VYT17997.1"/>
    <property type="molecule type" value="Genomic_DNA"/>
</dbReference>
<evidence type="ECO:0000256" key="8">
    <source>
        <dbReference type="ARBA" id="ARBA00023012"/>
    </source>
</evidence>
<dbReference type="CDD" id="cd16917">
    <property type="entry name" value="HATPase_UhpB-NarQ-NarX-like"/>
    <property type="match status" value="1"/>
</dbReference>
<evidence type="ECO:0000256" key="10">
    <source>
        <dbReference type="SAM" id="Phobius"/>
    </source>
</evidence>
<feature type="transmembrane region" description="Helical" evidence="10">
    <location>
        <begin position="109"/>
        <end position="125"/>
    </location>
</feature>
<dbReference type="PANTHER" id="PTHR24421:SF10">
    <property type="entry name" value="NITRATE_NITRITE SENSOR PROTEIN NARQ"/>
    <property type="match status" value="1"/>
</dbReference>
<evidence type="ECO:0000256" key="5">
    <source>
        <dbReference type="ARBA" id="ARBA00022741"/>
    </source>
</evidence>
<evidence type="ECO:0000259" key="11">
    <source>
        <dbReference type="Pfam" id="PF02518"/>
    </source>
</evidence>
<evidence type="ECO:0000256" key="4">
    <source>
        <dbReference type="ARBA" id="ARBA00022679"/>
    </source>
</evidence>
<dbReference type="GO" id="GO:0000155">
    <property type="term" value="F:phosphorelay sensor kinase activity"/>
    <property type="evidence" value="ECO:0007669"/>
    <property type="project" value="InterPro"/>
</dbReference>
<keyword evidence="5" id="KW-0547">Nucleotide-binding</keyword>
<feature type="transmembrane region" description="Helical" evidence="10">
    <location>
        <begin position="170"/>
        <end position="196"/>
    </location>
</feature>
<keyword evidence="8" id="KW-0902">Two-component regulatory system</keyword>
<comment type="catalytic activity">
    <reaction evidence="1">
        <text>ATP + protein L-histidine = ADP + protein N-phospho-L-histidine.</text>
        <dbReference type="EC" id="2.7.13.3"/>
    </reaction>
</comment>
<protein>
    <recommendedName>
        <fullName evidence="2">histidine kinase</fullName>
        <ecNumber evidence="2">2.7.13.3</ecNumber>
    </recommendedName>
</protein>
<accession>A0A6N2UL24</accession>
<feature type="transmembrane region" description="Helical" evidence="10">
    <location>
        <begin position="86"/>
        <end position="103"/>
    </location>
</feature>
<dbReference type="AlphaFoldDB" id="A0A6N2UL24"/>
<dbReference type="PANTHER" id="PTHR24421">
    <property type="entry name" value="NITRATE/NITRITE SENSOR PROTEIN NARX-RELATED"/>
    <property type="match status" value="1"/>
</dbReference>
<feature type="coiled-coil region" evidence="9">
    <location>
        <begin position="207"/>
        <end position="234"/>
    </location>
</feature>
<gene>
    <name evidence="13" type="primary">liaS</name>
    <name evidence="13" type="ORF">ACLFYP115_01923</name>
</gene>
<dbReference type="Gene3D" id="3.30.565.10">
    <property type="entry name" value="Histidine kinase-like ATPase, C-terminal domain"/>
    <property type="match status" value="1"/>
</dbReference>
<keyword evidence="6 13" id="KW-0418">Kinase</keyword>
<evidence type="ECO:0000256" key="6">
    <source>
        <dbReference type="ARBA" id="ARBA00022777"/>
    </source>
</evidence>
<feature type="domain" description="Histidine kinase/HSP90-like ATPase" evidence="11">
    <location>
        <begin position="350"/>
        <end position="434"/>
    </location>
</feature>
<evidence type="ECO:0000256" key="3">
    <source>
        <dbReference type="ARBA" id="ARBA00022553"/>
    </source>
</evidence>
<dbReference type="Pfam" id="PF07730">
    <property type="entry name" value="HisKA_3"/>
    <property type="match status" value="1"/>
</dbReference>
<dbReference type="GO" id="GO:0016020">
    <property type="term" value="C:membrane"/>
    <property type="evidence" value="ECO:0007669"/>
    <property type="project" value="InterPro"/>
</dbReference>
<evidence type="ECO:0000256" key="2">
    <source>
        <dbReference type="ARBA" id="ARBA00012438"/>
    </source>
</evidence>
<feature type="transmembrane region" description="Helical" evidence="10">
    <location>
        <begin position="132"/>
        <end position="150"/>
    </location>
</feature>
<keyword evidence="10" id="KW-0472">Membrane</keyword>
<dbReference type="EC" id="2.7.13.3" evidence="2"/>
<keyword evidence="7" id="KW-0067">ATP-binding</keyword>
<name>A0A6N2UL24_9FIRM</name>
<keyword evidence="10" id="KW-0812">Transmembrane</keyword>
<keyword evidence="10" id="KW-1133">Transmembrane helix</keyword>
<dbReference type="Pfam" id="PF02518">
    <property type="entry name" value="HATPase_c"/>
    <property type="match status" value="1"/>
</dbReference>
<dbReference type="RefSeq" id="WP_024728038.1">
    <property type="nucleotide sequence ID" value="NZ_CACRSQ010000006.1"/>
</dbReference>
<evidence type="ECO:0000256" key="1">
    <source>
        <dbReference type="ARBA" id="ARBA00000085"/>
    </source>
</evidence>
<evidence type="ECO:0000313" key="13">
    <source>
        <dbReference type="EMBL" id="VYT17997.1"/>
    </source>
</evidence>
<keyword evidence="3" id="KW-0597">Phosphoprotein</keyword>